<dbReference type="Proteomes" id="UP001066276">
    <property type="component" value="Chromosome 4_1"/>
</dbReference>
<protein>
    <submittedName>
        <fullName evidence="2">Uncharacterized protein</fullName>
    </submittedName>
</protein>
<proteinExistence type="predicted"/>
<evidence type="ECO:0000313" key="2">
    <source>
        <dbReference type="EMBL" id="KAJ1171907.1"/>
    </source>
</evidence>
<organism evidence="2 3">
    <name type="scientific">Pleurodeles waltl</name>
    <name type="common">Iberian ribbed newt</name>
    <dbReference type="NCBI Taxonomy" id="8319"/>
    <lineage>
        <taxon>Eukaryota</taxon>
        <taxon>Metazoa</taxon>
        <taxon>Chordata</taxon>
        <taxon>Craniata</taxon>
        <taxon>Vertebrata</taxon>
        <taxon>Euteleostomi</taxon>
        <taxon>Amphibia</taxon>
        <taxon>Batrachia</taxon>
        <taxon>Caudata</taxon>
        <taxon>Salamandroidea</taxon>
        <taxon>Salamandridae</taxon>
        <taxon>Pleurodelinae</taxon>
        <taxon>Pleurodeles</taxon>
    </lineage>
</organism>
<evidence type="ECO:0000256" key="1">
    <source>
        <dbReference type="SAM" id="MobiDB-lite"/>
    </source>
</evidence>
<dbReference type="AlphaFoldDB" id="A0AAV7T5S0"/>
<feature type="region of interest" description="Disordered" evidence="1">
    <location>
        <begin position="1"/>
        <end position="30"/>
    </location>
</feature>
<sequence>MAGPDPSDTQEVSDSWSESDGSSSAAVCTWDPRSEPLNEAAASMAFRLSVCISTGEGLFTIRVVSPQEVHGVKPPQEYPPALPCRLRSVVLRGELPTELRGNPGIIATNREPLDPSLGAGRHVVCSP</sequence>
<keyword evidence="3" id="KW-1185">Reference proteome</keyword>
<evidence type="ECO:0000313" key="3">
    <source>
        <dbReference type="Proteomes" id="UP001066276"/>
    </source>
</evidence>
<name>A0AAV7T5S0_PLEWA</name>
<gene>
    <name evidence="2" type="ORF">NDU88_003764</name>
</gene>
<accession>A0AAV7T5S0</accession>
<dbReference type="EMBL" id="JANPWB010000007">
    <property type="protein sequence ID" value="KAJ1171907.1"/>
    <property type="molecule type" value="Genomic_DNA"/>
</dbReference>
<feature type="compositionally biased region" description="Low complexity" evidence="1">
    <location>
        <begin position="12"/>
        <end position="27"/>
    </location>
</feature>
<comment type="caution">
    <text evidence="2">The sequence shown here is derived from an EMBL/GenBank/DDBJ whole genome shotgun (WGS) entry which is preliminary data.</text>
</comment>
<reference evidence="2" key="1">
    <citation type="journal article" date="2022" name="bioRxiv">
        <title>Sequencing and chromosome-scale assembly of the giantPleurodeles waltlgenome.</title>
        <authorList>
            <person name="Brown T."/>
            <person name="Elewa A."/>
            <person name="Iarovenko S."/>
            <person name="Subramanian E."/>
            <person name="Araus A.J."/>
            <person name="Petzold A."/>
            <person name="Susuki M."/>
            <person name="Suzuki K.-i.T."/>
            <person name="Hayashi T."/>
            <person name="Toyoda A."/>
            <person name="Oliveira C."/>
            <person name="Osipova E."/>
            <person name="Leigh N.D."/>
            <person name="Simon A."/>
            <person name="Yun M.H."/>
        </authorList>
    </citation>
    <scope>NUCLEOTIDE SEQUENCE</scope>
    <source>
        <strain evidence="2">20211129_DDA</strain>
        <tissue evidence="2">Liver</tissue>
    </source>
</reference>